<keyword evidence="2 7" id="KW-0472">Membrane</keyword>
<dbReference type="AlphaFoldDB" id="A0AAD9J9V2"/>
<feature type="domain" description="Ig-like" evidence="9">
    <location>
        <begin position="943"/>
        <end position="1044"/>
    </location>
</feature>
<evidence type="ECO:0000256" key="2">
    <source>
        <dbReference type="ARBA" id="ARBA00023136"/>
    </source>
</evidence>
<evidence type="ECO:0000313" key="11">
    <source>
        <dbReference type="Proteomes" id="UP001208570"/>
    </source>
</evidence>
<dbReference type="EMBL" id="JAODUP010000492">
    <property type="protein sequence ID" value="KAK2148530.1"/>
    <property type="molecule type" value="Genomic_DNA"/>
</dbReference>
<dbReference type="InterPro" id="IPR051275">
    <property type="entry name" value="Cell_adhesion_signaling"/>
</dbReference>
<dbReference type="SUPFAM" id="SSF82671">
    <property type="entry name" value="SEA domain"/>
    <property type="match status" value="1"/>
</dbReference>
<dbReference type="GO" id="GO:0098609">
    <property type="term" value="P:cell-cell adhesion"/>
    <property type="evidence" value="ECO:0007669"/>
    <property type="project" value="TreeGrafter"/>
</dbReference>
<evidence type="ECO:0000256" key="3">
    <source>
        <dbReference type="ARBA" id="ARBA00023157"/>
    </source>
</evidence>
<feature type="domain" description="SEA" evidence="8">
    <location>
        <begin position="214"/>
        <end position="344"/>
    </location>
</feature>
<dbReference type="InterPro" id="IPR036179">
    <property type="entry name" value="Ig-like_dom_sf"/>
</dbReference>
<dbReference type="PROSITE" id="PS50835">
    <property type="entry name" value="IG_LIKE"/>
    <property type="match status" value="3"/>
</dbReference>
<proteinExistence type="predicted"/>
<feature type="region of interest" description="Disordered" evidence="6">
    <location>
        <begin position="323"/>
        <end position="351"/>
    </location>
</feature>
<dbReference type="GO" id="GO:0005911">
    <property type="term" value="C:cell-cell junction"/>
    <property type="evidence" value="ECO:0007669"/>
    <property type="project" value="TreeGrafter"/>
</dbReference>
<evidence type="ECO:0000256" key="5">
    <source>
        <dbReference type="ARBA" id="ARBA00023319"/>
    </source>
</evidence>
<dbReference type="Gene3D" id="2.60.40.10">
    <property type="entry name" value="Immunoglobulins"/>
    <property type="match status" value="3"/>
</dbReference>
<dbReference type="PROSITE" id="PS50024">
    <property type="entry name" value="SEA"/>
    <property type="match status" value="1"/>
</dbReference>
<evidence type="ECO:0000256" key="1">
    <source>
        <dbReference type="ARBA" id="ARBA00004479"/>
    </source>
</evidence>
<feature type="transmembrane region" description="Helical" evidence="7">
    <location>
        <begin position="1051"/>
        <end position="1071"/>
    </location>
</feature>
<dbReference type="Pfam" id="PF00047">
    <property type="entry name" value="ig"/>
    <property type="match status" value="1"/>
</dbReference>
<accession>A0AAD9J9V2</accession>
<sequence>MGIKASEKFSPTALDKLKQEVDSDQVMQRLHYATYHGWSNKQKDVPSELVQYRSVRYEVYIDDNSVMKVPTGSTKPVTLVPSSGGLVSEATPTGYTKSVTLVPSSAGVVSEGTPTGPPQSAKLVPSSAPVVSEATPTGSTQSANLVPSYTGGVSEATPTGPPQSAKLVPSSAPVVSEATPTGSIQSAQLVPSSAGAVSEATSPQTTLEPTTNESNFLFPGTLRLTNERWSDELNDVQSEKYKKLYNKTVKYIKLIYSSLDSHIKLIYKGVRNVSFSHGSVRVNWLLDLNETVDPEMLTKAIVSKKYVFGNLKLDNITYDSPIEPTNSGNLSPGPAGATSNEKAPHPASPTTLSKMTIDDYGDLIMMMMMSTCCLLLPDDYNVIHNVIEIIILDYLSDHIIGSVSPETNFTDPVRCILNRSVGSNWSSISVYYDTPKPQLVFEMMNGNTSDVQYGKNYGGKRVMPEIQSNIVSFHISGVTYKDALYNYRCEVIIGKDYITDSHAWLIYFAPPLIRFIKSPSHVKLNESVSFTCLATSQSTFARNLPTYLRPEMTYKWKRNDGRPLTNRHKVSGLRKNTLTIITVRSEDIGDKYKCIAVERGSHCRAKKSVHLITESLGVASARKTFTDPVRCILNRSIDRNWSSIRVFYDRPKPQLLFEMKNGNTSNVHYGDNYDSVRVKPLIHSNIVGFHLSSATPTDARYNYRCEVITNGHKITYPNAWLIYFVAPLIQIIRSPSHVMLNENVTFTCLAKSQSTFPKKMPTNQRPSIAYNWNRSNGKPFTDRHTLSGPHNNKLTLDMVHSEDIGNAYQCTAVERGSLSTSTKSADLTVNAIGVVSPGMHFTSPVMCILNGSVGTNWSAIRVLHEKPSPALVFEMKNGNTTRVFYGKNYSGVRVKPMIYSNVVSFYLTSAKPIDAMFNYKCEVINDEYNMTDTHGWLIYFDAPVIDIIKYPAHLTSDSTVTFVCLAKSESKFPANMPADLRPRMTYTWSREDGKPFSDRYEVRGIDRNKLSISWLSTNDTGTGFRCTATELGSRSRANRIVYLNVEGNSSALAAVVAVALLVLAAVTCSAYQRRRAHIKHIQRDKGKRKKLKDDRDVEGEIDPLTRSRLNAVDYITEPKLERITVE</sequence>
<dbReference type="SUPFAM" id="SSF48726">
    <property type="entry name" value="Immunoglobulin"/>
    <property type="match status" value="2"/>
</dbReference>
<dbReference type="InterPro" id="IPR013151">
    <property type="entry name" value="Immunoglobulin_dom"/>
</dbReference>
<feature type="region of interest" description="Disordered" evidence="6">
    <location>
        <begin position="108"/>
        <end position="168"/>
    </location>
</feature>
<dbReference type="InterPro" id="IPR003599">
    <property type="entry name" value="Ig_sub"/>
</dbReference>
<feature type="compositionally biased region" description="Polar residues" evidence="6">
    <location>
        <begin position="134"/>
        <end position="147"/>
    </location>
</feature>
<keyword evidence="7" id="KW-0812">Transmembrane</keyword>
<dbReference type="InterPro" id="IPR000082">
    <property type="entry name" value="SEA_dom"/>
</dbReference>
<keyword evidence="5" id="KW-0393">Immunoglobulin domain</keyword>
<comment type="caution">
    <text evidence="10">The sequence shown here is derived from an EMBL/GenBank/DDBJ whole genome shotgun (WGS) entry which is preliminary data.</text>
</comment>
<comment type="subcellular location">
    <subcellularLocation>
        <location evidence="1">Membrane</location>
        <topology evidence="1">Single-pass type I membrane protein</topology>
    </subcellularLocation>
</comment>
<evidence type="ECO:0000313" key="10">
    <source>
        <dbReference type="EMBL" id="KAK2148530.1"/>
    </source>
</evidence>
<keyword evidence="3" id="KW-1015">Disulfide bond</keyword>
<protein>
    <submittedName>
        <fullName evidence="10">Uncharacterized protein</fullName>
    </submittedName>
</protein>
<reference evidence="10" key="1">
    <citation type="journal article" date="2023" name="Mol. Biol. Evol.">
        <title>Third-Generation Sequencing Reveals the Adaptive Role of the Epigenome in Three Deep-Sea Polychaetes.</title>
        <authorList>
            <person name="Perez M."/>
            <person name="Aroh O."/>
            <person name="Sun Y."/>
            <person name="Lan Y."/>
            <person name="Juniper S.K."/>
            <person name="Young C.R."/>
            <person name="Angers B."/>
            <person name="Qian P.Y."/>
        </authorList>
    </citation>
    <scope>NUCLEOTIDE SEQUENCE</scope>
    <source>
        <strain evidence="10">P08H-3</strain>
    </source>
</reference>
<evidence type="ECO:0000256" key="7">
    <source>
        <dbReference type="SAM" id="Phobius"/>
    </source>
</evidence>
<gene>
    <name evidence="10" type="ORF">LSH36_492g04022</name>
</gene>
<feature type="region of interest" description="Disordered" evidence="6">
    <location>
        <begin position="192"/>
        <end position="212"/>
    </location>
</feature>
<feature type="domain" description="Ig-like" evidence="9">
    <location>
        <begin position="727"/>
        <end position="828"/>
    </location>
</feature>
<dbReference type="SMART" id="SM00409">
    <property type="entry name" value="IG"/>
    <property type="match status" value="3"/>
</dbReference>
<keyword evidence="4" id="KW-0325">Glycoprotein</keyword>
<organism evidence="10 11">
    <name type="scientific">Paralvinella palmiformis</name>
    <dbReference type="NCBI Taxonomy" id="53620"/>
    <lineage>
        <taxon>Eukaryota</taxon>
        <taxon>Metazoa</taxon>
        <taxon>Spiralia</taxon>
        <taxon>Lophotrochozoa</taxon>
        <taxon>Annelida</taxon>
        <taxon>Polychaeta</taxon>
        <taxon>Sedentaria</taxon>
        <taxon>Canalipalpata</taxon>
        <taxon>Terebellida</taxon>
        <taxon>Terebelliformia</taxon>
        <taxon>Alvinellidae</taxon>
        <taxon>Paralvinella</taxon>
    </lineage>
</organism>
<dbReference type="GO" id="GO:0005886">
    <property type="term" value="C:plasma membrane"/>
    <property type="evidence" value="ECO:0007669"/>
    <property type="project" value="TreeGrafter"/>
</dbReference>
<evidence type="ECO:0000256" key="6">
    <source>
        <dbReference type="SAM" id="MobiDB-lite"/>
    </source>
</evidence>
<dbReference type="Proteomes" id="UP001208570">
    <property type="component" value="Unassembled WGS sequence"/>
</dbReference>
<dbReference type="InterPro" id="IPR007110">
    <property type="entry name" value="Ig-like_dom"/>
</dbReference>
<name>A0AAD9J9V2_9ANNE</name>
<evidence type="ECO:0000256" key="4">
    <source>
        <dbReference type="ARBA" id="ARBA00023180"/>
    </source>
</evidence>
<evidence type="ECO:0000259" key="9">
    <source>
        <dbReference type="PROSITE" id="PS50835"/>
    </source>
</evidence>
<keyword evidence="11" id="KW-1185">Reference proteome</keyword>
<dbReference type="GO" id="GO:0050839">
    <property type="term" value="F:cell adhesion molecule binding"/>
    <property type="evidence" value="ECO:0007669"/>
    <property type="project" value="TreeGrafter"/>
</dbReference>
<feature type="compositionally biased region" description="Polar residues" evidence="6">
    <location>
        <begin position="199"/>
        <end position="212"/>
    </location>
</feature>
<dbReference type="InterPro" id="IPR013783">
    <property type="entry name" value="Ig-like_fold"/>
</dbReference>
<feature type="domain" description="Ig-like" evidence="9">
    <location>
        <begin position="510"/>
        <end position="610"/>
    </location>
</feature>
<dbReference type="Pfam" id="PF01390">
    <property type="entry name" value="SEA"/>
    <property type="match status" value="1"/>
</dbReference>
<evidence type="ECO:0000259" key="8">
    <source>
        <dbReference type="PROSITE" id="PS50024"/>
    </source>
</evidence>
<dbReference type="PANTHER" id="PTHR11640">
    <property type="entry name" value="NEPHRIN"/>
    <property type="match status" value="1"/>
</dbReference>
<dbReference type="PANTHER" id="PTHR11640:SF31">
    <property type="entry name" value="IRREGULAR CHIASM C-ROUGHEST PROTEIN-RELATED"/>
    <property type="match status" value="1"/>
</dbReference>
<keyword evidence="7" id="KW-1133">Transmembrane helix</keyword>
<dbReference type="Gene3D" id="3.30.70.960">
    <property type="entry name" value="SEA domain"/>
    <property type="match status" value="1"/>
</dbReference>
<dbReference type="InterPro" id="IPR036364">
    <property type="entry name" value="SEA_dom_sf"/>
</dbReference>